<dbReference type="EMBL" id="CP042909">
    <property type="protein sequence ID" value="QJA05277.1"/>
    <property type="molecule type" value="Genomic_DNA"/>
</dbReference>
<dbReference type="GO" id="GO:0046872">
    <property type="term" value="F:metal ion binding"/>
    <property type="evidence" value="ECO:0007669"/>
    <property type="project" value="InterPro"/>
</dbReference>
<dbReference type="PROSITE" id="PS50975">
    <property type="entry name" value="ATP_GRASP"/>
    <property type="match status" value="1"/>
</dbReference>
<name>A0A6H1WPX6_9BACT</name>
<accession>A0A6H1WPX6</accession>
<dbReference type="KEGG" id="tmai:FVE67_00030"/>
<dbReference type="AlphaFoldDB" id="A0A6H1WPX6"/>
<comment type="similarity">
    <text evidence="4">In the N-terminal section; belongs to the acetate CoA ligase alpha subunit family.</text>
</comment>
<keyword evidence="1" id="KW-0436">Ligase</keyword>
<dbReference type="InterPro" id="IPR043938">
    <property type="entry name" value="Ligase_CoA_dom"/>
</dbReference>
<gene>
    <name evidence="7" type="ORF">FVE67_00030</name>
</gene>
<dbReference type="InterPro" id="IPR003781">
    <property type="entry name" value="CoA-bd"/>
</dbReference>
<dbReference type="SUPFAM" id="SSF52210">
    <property type="entry name" value="Succinyl-CoA synthetase domains"/>
    <property type="match status" value="2"/>
</dbReference>
<keyword evidence="8" id="KW-1185">Reference proteome</keyword>
<feature type="domain" description="ATP-grasp" evidence="6">
    <location>
        <begin position="486"/>
        <end position="522"/>
    </location>
</feature>
<evidence type="ECO:0000256" key="4">
    <source>
        <dbReference type="ARBA" id="ARBA00060888"/>
    </source>
</evidence>
<evidence type="ECO:0000313" key="8">
    <source>
        <dbReference type="Proteomes" id="UP000501253"/>
    </source>
</evidence>
<dbReference type="PANTHER" id="PTHR43334">
    <property type="entry name" value="ACETATE--COA LIGASE [ADP-FORMING]"/>
    <property type="match status" value="1"/>
</dbReference>
<evidence type="ECO:0000259" key="6">
    <source>
        <dbReference type="PROSITE" id="PS50975"/>
    </source>
</evidence>
<dbReference type="Pfam" id="PF19045">
    <property type="entry name" value="Ligase_CoA_2"/>
    <property type="match status" value="1"/>
</dbReference>
<dbReference type="Gene3D" id="3.30.1490.20">
    <property type="entry name" value="ATP-grasp fold, A domain"/>
    <property type="match status" value="1"/>
</dbReference>
<evidence type="ECO:0000256" key="2">
    <source>
        <dbReference type="ARBA" id="ARBA00022741"/>
    </source>
</evidence>
<dbReference type="Pfam" id="PF13607">
    <property type="entry name" value="Succ_CoA_lig"/>
    <property type="match status" value="1"/>
</dbReference>
<dbReference type="InterPro" id="IPR016102">
    <property type="entry name" value="Succinyl-CoA_synth-like"/>
</dbReference>
<dbReference type="Gene3D" id="3.30.470.20">
    <property type="entry name" value="ATP-grasp fold, B domain"/>
    <property type="match status" value="1"/>
</dbReference>
<protein>
    <submittedName>
        <fullName evidence="7">CoA-binding protein</fullName>
    </submittedName>
</protein>
<evidence type="ECO:0000256" key="3">
    <source>
        <dbReference type="ARBA" id="ARBA00022840"/>
    </source>
</evidence>
<dbReference type="SMART" id="SM00881">
    <property type="entry name" value="CoA_binding"/>
    <property type="match status" value="1"/>
</dbReference>
<dbReference type="FunFam" id="3.30.1490.20:FF:000020">
    <property type="entry name" value="Protein lysine acetyltransferase"/>
    <property type="match status" value="1"/>
</dbReference>
<dbReference type="Proteomes" id="UP000501253">
    <property type="component" value="Chromosome"/>
</dbReference>
<dbReference type="GO" id="GO:0043758">
    <property type="term" value="F:acetate-CoA ligase (ADP-forming) activity"/>
    <property type="evidence" value="ECO:0007669"/>
    <property type="project" value="InterPro"/>
</dbReference>
<dbReference type="PANTHER" id="PTHR43334:SF1">
    <property type="entry name" value="3-HYDROXYPROPIONATE--COA LIGASE [ADP-FORMING]"/>
    <property type="match status" value="1"/>
</dbReference>
<reference evidence="7 8" key="1">
    <citation type="submission" date="2019-08" db="EMBL/GenBank/DDBJ databases">
        <title>Complete genome sequence of Thermosulfurimonas marina SU872T, an anaerobic thermophilic chemolithoautotrophic bacterium isolated from a shallow marine hydrothermal vent.</title>
        <authorList>
            <person name="Allioux M."/>
            <person name="Jebbar M."/>
            <person name="Slobodkina G."/>
            <person name="Slobodkin A."/>
            <person name="Moalic Y."/>
            <person name="Frolova A."/>
            <person name="Shao Z."/>
            <person name="Alain K."/>
        </authorList>
    </citation>
    <scope>NUCLEOTIDE SEQUENCE [LARGE SCALE GENOMIC DNA]</scope>
    <source>
        <strain evidence="7 8">SU872</strain>
    </source>
</reference>
<sequence length="697" mass="76352">MLDAFFRPQVVAVVGASRQPGKVGYDVVKNLLDYRFPGKIYPVNPKASEILGLPCYSRVTEIPEKVDLAIIAVPAPLVPSVLKDCASQGIRAAVILSAGFRESGAEGARLEREVLSIARENGIRILGPNCLGVVDTYHRLNATFAAIPPRKGRIGFFSQSGALCLAVLEWARAEGVGLSRFVSLGNKSDVSEIECLQALAEDPHTEVILGYVEGIDEGRTFVEVARRISYRKPIVIFKGGLTAAGARAASSHTGSLAGSEVAYRAAFQQAGVLWTKNLREFFNLARFLALQPLPQGPRLVVITNSGGPGIIAADACERSALELPSLSGKTVKRLRRLLPPHASFYNPVDLLGDADEERYFEVLKVLTQEKEVDALLVILSRTATIDPLQVARGLKEFRGTKPLAACFIGEETLRATRRTLLRSGIPPFEYPEEAVQALEKAWLYTFNRSRPPEEPVRPAVDFQRARSILEGAREAGRSVLLDHEVQEVLMAYGFRFPKSLLARTTEEAVLAARVVGYPVVLKIVSPEILHKTDVGGVKTNLRDEKELRQAFLEITTNVRRRQPGATILGVLVQEMIEGGREVILGFTRDHQFGPLVMFGLGGIYVEVLKDVSFRLAPLTLKEAREMIRKIRSYPLLKGIRGAKEADLEALAEALVRFSFLVSDFPELTEGEINPLMVRPRGKGVVAVDARLLLGGLS</sequence>
<dbReference type="Pfam" id="PF13549">
    <property type="entry name" value="ATP-grasp_5"/>
    <property type="match status" value="1"/>
</dbReference>
<evidence type="ECO:0000256" key="5">
    <source>
        <dbReference type="PROSITE-ProRule" id="PRU00409"/>
    </source>
</evidence>
<organism evidence="7 8">
    <name type="scientific">Thermosulfurimonas marina</name>
    <dbReference type="NCBI Taxonomy" id="2047767"/>
    <lineage>
        <taxon>Bacteria</taxon>
        <taxon>Pseudomonadati</taxon>
        <taxon>Thermodesulfobacteriota</taxon>
        <taxon>Thermodesulfobacteria</taxon>
        <taxon>Thermodesulfobacteriales</taxon>
        <taxon>Thermodesulfobacteriaceae</taxon>
        <taxon>Thermosulfurimonas</taxon>
    </lineage>
</organism>
<dbReference type="Gene3D" id="3.40.50.261">
    <property type="entry name" value="Succinyl-CoA synthetase domains"/>
    <property type="match status" value="2"/>
</dbReference>
<dbReference type="InterPro" id="IPR032875">
    <property type="entry name" value="Succ_CoA_lig_flav_dom"/>
</dbReference>
<dbReference type="InterPro" id="IPR051538">
    <property type="entry name" value="Acyl-CoA_Synth/Transferase"/>
</dbReference>
<evidence type="ECO:0000313" key="7">
    <source>
        <dbReference type="EMBL" id="QJA05277.1"/>
    </source>
</evidence>
<dbReference type="Pfam" id="PF13380">
    <property type="entry name" value="CoA_binding_2"/>
    <property type="match status" value="1"/>
</dbReference>
<dbReference type="InterPro" id="IPR013815">
    <property type="entry name" value="ATP_grasp_subdomain_1"/>
</dbReference>
<keyword evidence="3 5" id="KW-0067">ATP-binding</keyword>
<keyword evidence="2 5" id="KW-0547">Nucleotide-binding</keyword>
<dbReference type="GO" id="GO:0005524">
    <property type="term" value="F:ATP binding"/>
    <property type="evidence" value="ECO:0007669"/>
    <property type="project" value="UniProtKB-UniRule"/>
</dbReference>
<dbReference type="InterPro" id="IPR011761">
    <property type="entry name" value="ATP-grasp"/>
</dbReference>
<evidence type="ECO:0000256" key="1">
    <source>
        <dbReference type="ARBA" id="ARBA00022598"/>
    </source>
</evidence>
<proteinExistence type="inferred from homology"/>
<dbReference type="SUPFAM" id="SSF51735">
    <property type="entry name" value="NAD(P)-binding Rossmann-fold domains"/>
    <property type="match status" value="1"/>
</dbReference>
<dbReference type="InterPro" id="IPR036291">
    <property type="entry name" value="NAD(P)-bd_dom_sf"/>
</dbReference>
<dbReference type="SUPFAM" id="SSF56059">
    <property type="entry name" value="Glutathione synthetase ATP-binding domain-like"/>
    <property type="match status" value="1"/>
</dbReference>
<dbReference type="Gene3D" id="3.40.50.720">
    <property type="entry name" value="NAD(P)-binding Rossmann-like Domain"/>
    <property type="match status" value="1"/>
</dbReference>
<dbReference type="RefSeq" id="WP_168718642.1">
    <property type="nucleotide sequence ID" value="NZ_CP042909.1"/>
</dbReference>